<dbReference type="SUPFAM" id="SSF53098">
    <property type="entry name" value="Ribonuclease H-like"/>
    <property type="match status" value="1"/>
</dbReference>
<feature type="compositionally biased region" description="Low complexity" evidence="1">
    <location>
        <begin position="359"/>
        <end position="373"/>
    </location>
</feature>
<dbReference type="Gene3D" id="3.30.420.10">
    <property type="entry name" value="Ribonuclease H-like superfamily/Ribonuclease H"/>
    <property type="match status" value="1"/>
</dbReference>
<comment type="caution">
    <text evidence="4">The sequence shown here is derived from an EMBL/GenBank/DDBJ whole genome shotgun (WGS) entry which is preliminary data.</text>
</comment>
<evidence type="ECO:0000313" key="5">
    <source>
        <dbReference type="Proteomes" id="UP000245207"/>
    </source>
</evidence>
<feature type="compositionally biased region" description="Polar residues" evidence="1">
    <location>
        <begin position="307"/>
        <end position="321"/>
    </location>
</feature>
<feature type="compositionally biased region" description="Basic and acidic residues" evidence="1">
    <location>
        <begin position="295"/>
        <end position="306"/>
    </location>
</feature>
<dbReference type="AlphaFoldDB" id="A0A2U1NEU7"/>
<dbReference type="PANTHER" id="PTHR11439:SF489">
    <property type="entry name" value="RNA-DIRECTED DNA POLYMERASE"/>
    <property type="match status" value="1"/>
</dbReference>
<dbReference type="CDD" id="cd09272">
    <property type="entry name" value="RNase_HI_RT_Ty1"/>
    <property type="match status" value="1"/>
</dbReference>
<feature type="region of interest" description="Disordered" evidence="1">
    <location>
        <begin position="339"/>
        <end position="402"/>
    </location>
</feature>
<dbReference type="PANTHER" id="PTHR11439">
    <property type="entry name" value="GAG-POL-RELATED RETROTRANSPOSON"/>
    <property type="match status" value="1"/>
</dbReference>
<dbReference type="Pfam" id="PF13976">
    <property type="entry name" value="gag_pre-integrs"/>
    <property type="match status" value="1"/>
</dbReference>
<dbReference type="GO" id="GO:0003676">
    <property type="term" value="F:nucleic acid binding"/>
    <property type="evidence" value="ECO:0007669"/>
    <property type="project" value="InterPro"/>
</dbReference>
<evidence type="ECO:0000259" key="3">
    <source>
        <dbReference type="Pfam" id="PF13976"/>
    </source>
</evidence>
<sequence length="1069" mass="121303">MTQNNANNVTDNKTDTSKITTHTFTSDQYQRLMSLLSGRGDASKAHASVADVSQLNLTVVHPNGTIAQVKQIGSFKFGNNLILKDVLVVPGYHDLTQRFLMRTGSERGCLYFLDEGKRVNNSNIRSCIMPNCIWHNRLGHPSDQVLTVLKHKLKDLKSTSSEPCEICHKAKQTREPFPLNDHKTKNMGDLVHLDVWGPYMVTSRYGFKYFLTVVDDYTRAVWVFLMKNKSGQNNHQAWRIWRNPQKGSARVPRGFRQVFPFKNSSFTKDFVFEENGINDLNFFDQENESSQNNLRPDEPNDDKKSSIDSNTKSIPETSTHKPSVITIDEVISVDEHLHAETTDTTDTTDVDINLPVEIADTADTTNVDNTSDTSSRKDTESSEYATETTVSDGMQSTNHVDDEYNSEGEELDMFGKMFETPEPAGAQTVRRTSRMTTLPSKYKDYVLNKNLKYGIDKVVKYSNLSFDNFGFTVSLNKIHEATTYEEAVKDSRKTIGYKWVFKVKYKANGEVERFKARLVAKGFNQKEVEIADTADTANVDNTSDTSSRKDTESSEYATETTVSDGMQSTNHVDDEYNSEGEELDMFGKMFETLEPAGAQTVRRTSRMTALPSKYKDYVLNKNLKYGIDKVVKYSNLSFDNFGFTVSLNKIHEATTYEEAVKDSRWVEAMNLEIETLNRNGTWEVVELPAGRKTIGYKWVFKVKYTANGEVERFKARLVAKGFNQKEGIDDEETFSPVVKIVTVRCVLSIAVNNKWPIFQLDVNNAFLYGELEEDVYMLLPEGFSDKNDKRVCKLVKSLYGLKQAPRNGMKSIEVLDVENGICLTQRKYCSELLTEFGMLGCRPCGTPIETNPDNTKLVSKFGDDELLTGVTNYQKLVGKLIYLTLTRPDISYVVHCLSQVMHKPMKSHLRLAFRVLRYLKKELGLGITFRESDSTSLKVFVNSDWAKCKITKILVDLHVNVKLPVEMLCDNSSAMQISVNLVLHERSKHFEIDLYFLREIVADGFIKPVKVKLEYNVADLFTKGLNISNHKNFASVLVCIMCFMTILVNKIKMMGESQEAKAYGGVLEE</sequence>
<feature type="domain" description="GAG-pre-integrase" evidence="3">
    <location>
        <begin position="133"/>
        <end position="172"/>
    </location>
</feature>
<evidence type="ECO:0000313" key="4">
    <source>
        <dbReference type="EMBL" id="PWA72013.1"/>
    </source>
</evidence>
<evidence type="ECO:0000259" key="2">
    <source>
        <dbReference type="Pfam" id="PF07727"/>
    </source>
</evidence>
<dbReference type="STRING" id="35608.A0A2U1NEU7"/>
<dbReference type="InterPro" id="IPR043502">
    <property type="entry name" value="DNA/RNA_pol_sf"/>
</dbReference>
<feature type="region of interest" description="Disordered" evidence="1">
    <location>
        <begin position="287"/>
        <end position="325"/>
    </location>
</feature>
<dbReference type="InterPro" id="IPR036397">
    <property type="entry name" value="RNaseH_sf"/>
</dbReference>
<dbReference type="EMBL" id="PKPP01002977">
    <property type="protein sequence ID" value="PWA72013.1"/>
    <property type="molecule type" value="Genomic_DNA"/>
</dbReference>
<proteinExistence type="predicted"/>
<evidence type="ECO:0000256" key="1">
    <source>
        <dbReference type="SAM" id="MobiDB-lite"/>
    </source>
</evidence>
<dbReference type="InterPro" id="IPR013103">
    <property type="entry name" value="RVT_2"/>
</dbReference>
<dbReference type="OrthoDB" id="411615at2759"/>
<dbReference type="InterPro" id="IPR025724">
    <property type="entry name" value="GAG-pre-integrase_dom"/>
</dbReference>
<protein>
    <submittedName>
        <fullName evidence="4">Uncharacterized protein</fullName>
    </submittedName>
</protein>
<dbReference type="Proteomes" id="UP000245207">
    <property type="component" value="Unassembled WGS sequence"/>
</dbReference>
<organism evidence="4 5">
    <name type="scientific">Artemisia annua</name>
    <name type="common">Sweet wormwood</name>
    <dbReference type="NCBI Taxonomy" id="35608"/>
    <lineage>
        <taxon>Eukaryota</taxon>
        <taxon>Viridiplantae</taxon>
        <taxon>Streptophyta</taxon>
        <taxon>Embryophyta</taxon>
        <taxon>Tracheophyta</taxon>
        <taxon>Spermatophyta</taxon>
        <taxon>Magnoliopsida</taxon>
        <taxon>eudicotyledons</taxon>
        <taxon>Gunneridae</taxon>
        <taxon>Pentapetalae</taxon>
        <taxon>asterids</taxon>
        <taxon>campanulids</taxon>
        <taxon>Asterales</taxon>
        <taxon>Asteraceae</taxon>
        <taxon>Asteroideae</taxon>
        <taxon>Anthemideae</taxon>
        <taxon>Artemisiinae</taxon>
        <taxon>Artemisia</taxon>
    </lineage>
</organism>
<keyword evidence="5" id="KW-1185">Reference proteome</keyword>
<feature type="region of interest" description="Disordered" evidence="1">
    <location>
        <begin position="534"/>
        <end position="571"/>
    </location>
</feature>
<feature type="domain" description="Reverse transcriptase Ty1/copia-type" evidence="2">
    <location>
        <begin position="679"/>
        <end position="812"/>
    </location>
</feature>
<reference evidence="4 5" key="1">
    <citation type="journal article" date="2018" name="Mol. Plant">
        <title>The genome of Artemisia annua provides insight into the evolution of Asteraceae family and artemisinin biosynthesis.</title>
        <authorList>
            <person name="Shen Q."/>
            <person name="Zhang L."/>
            <person name="Liao Z."/>
            <person name="Wang S."/>
            <person name="Yan T."/>
            <person name="Shi P."/>
            <person name="Liu M."/>
            <person name="Fu X."/>
            <person name="Pan Q."/>
            <person name="Wang Y."/>
            <person name="Lv Z."/>
            <person name="Lu X."/>
            <person name="Zhang F."/>
            <person name="Jiang W."/>
            <person name="Ma Y."/>
            <person name="Chen M."/>
            <person name="Hao X."/>
            <person name="Li L."/>
            <person name="Tang Y."/>
            <person name="Lv G."/>
            <person name="Zhou Y."/>
            <person name="Sun X."/>
            <person name="Brodelius P.E."/>
            <person name="Rose J.K.C."/>
            <person name="Tang K."/>
        </authorList>
    </citation>
    <scope>NUCLEOTIDE SEQUENCE [LARGE SCALE GENOMIC DNA]</scope>
    <source>
        <strain evidence="5">cv. Huhao1</strain>
        <tissue evidence="4">Leaf</tissue>
    </source>
</reference>
<accession>A0A2U1NEU7</accession>
<dbReference type="Pfam" id="PF07727">
    <property type="entry name" value="RVT_2"/>
    <property type="match status" value="1"/>
</dbReference>
<dbReference type="InterPro" id="IPR012337">
    <property type="entry name" value="RNaseH-like_sf"/>
</dbReference>
<gene>
    <name evidence="4" type="ORF">CTI12_AA274590</name>
</gene>
<feature type="compositionally biased region" description="Polar residues" evidence="1">
    <location>
        <begin position="535"/>
        <end position="545"/>
    </location>
</feature>
<feature type="compositionally biased region" description="Polar residues" evidence="1">
    <location>
        <begin position="382"/>
        <end position="398"/>
    </location>
</feature>
<dbReference type="SUPFAM" id="SSF56672">
    <property type="entry name" value="DNA/RNA polymerases"/>
    <property type="match status" value="1"/>
</dbReference>
<feature type="compositionally biased region" description="Polar residues" evidence="1">
    <location>
        <begin position="554"/>
        <end position="570"/>
    </location>
</feature>
<name>A0A2U1NEU7_ARTAN</name>